<dbReference type="NCBIfam" id="TIGR02531">
    <property type="entry name" value="yecD_yerC"/>
    <property type="match status" value="1"/>
</dbReference>
<dbReference type="GO" id="GO:0003700">
    <property type="term" value="F:DNA-binding transcription factor activity"/>
    <property type="evidence" value="ECO:0007669"/>
    <property type="project" value="InterPro"/>
</dbReference>
<proteinExistence type="predicted"/>
<reference evidence="1 2" key="1">
    <citation type="journal article" date="2015" name="Nature">
        <title>rRNA introns, odd ribosomes, and small enigmatic genomes across a large radiation of phyla.</title>
        <authorList>
            <person name="Brown C.T."/>
            <person name="Hug L.A."/>
            <person name="Thomas B.C."/>
            <person name="Sharon I."/>
            <person name="Castelle C.J."/>
            <person name="Singh A."/>
            <person name="Wilkins M.J."/>
            <person name="Williams K.H."/>
            <person name="Banfield J.F."/>
        </authorList>
    </citation>
    <scope>NUCLEOTIDE SEQUENCE [LARGE SCALE GENOMIC DNA]</scope>
</reference>
<comment type="caution">
    <text evidence="1">The sequence shown here is derived from an EMBL/GenBank/DDBJ whole genome shotgun (WGS) entry which is preliminary data.</text>
</comment>
<accession>A0A0G0DT86</accession>
<dbReference type="Gene3D" id="1.10.1270.10">
    <property type="entry name" value="TrpR-like"/>
    <property type="match status" value="1"/>
</dbReference>
<dbReference type="Pfam" id="PF01371">
    <property type="entry name" value="Trp_repressor"/>
    <property type="match status" value="1"/>
</dbReference>
<evidence type="ECO:0000313" key="2">
    <source>
        <dbReference type="Proteomes" id="UP000034952"/>
    </source>
</evidence>
<evidence type="ECO:0000313" key="1">
    <source>
        <dbReference type="EMBL" id="KKP66195.1"/>
    </source>
</evidence>
<dbReference type="GO" id="GO:0043565">
    <property type="term" value="F:sequence-specific DNA binding"/>
    <property type="evidence" value="ECO:0007669"/>
    <property type="project" value="InterPro"/>
</dbReference>
<dbReference type="SUPFAM" id="SSF48295">
    <property type="entry name" value="TrpR-like"/>
    <property type="match status" value="1"/>
</dbReference>
<gene>
    <name evidence="1" type="ORF">UR64_C0011G0017</name>
</gene>
<dbReference type="InterPro" id="IPR038116">
    <property type="entry name" value="TrpR-like_sf"/>
</dbReference>
<dbReference type="InterPro" id="IPR010921">
    <property type="entry name" value="Trp_repressor/repl_initiator"/>
</dbReference>
<protein>
    <submittedName>
        <fullName evidence="1">TrpR family protein YerC/YecD</fullName>
    </submittedName>
</protein>
<dbReference type="Proteomes" id="UP000034952">
    <property type="component" value="Unassembled WGS sequence"/>
</dbReference>
<name>A0A0G0DT86_9BACT</name>
<dbReference type="PANTHER" id="PTHR40080:SF1">
    <property type="entry name" value="TRPR-LIKE PROTEIN YERC_YECD"/>
    <property type="match status" value="1"/>
</dbReference>
<organism evidence="1 2">
    <name type="scientific">Candidatus Nomurabacteria bacterium GW2011_GWE1_35_16</name>
    <dbReference type="NCBI Taxonomy" id="1618761"/>
    <lineage>
        <taxon>Bacteria</taxon>
        <taxon>Candidatus Nomuraibacteriota</taxon>
    </lineage>
</organism>
<dbReference type="EMBL" id="LBPY01000011">
    <property type="protein sequence ID" value="KKP66195.1"/>
    <property type="molecule type" value="Genomic_DNA"/>
</dbReference>
<dbReference type="PANTHER" id="PTHR40080">
    <property type="entry name" value="LMO1763 PROTEIN"/>
    <property type="match status" value="1"/>
</dbReference>
<dbReference type="InterPro" id="IPR013368">
    <property type="entry name" value="YecD_YerC"/>
</dbReference>
<sequence>MKEINWKDKKNIQLVNSFILLKTKGETEAFLRDIMTKYEITEFANRLEAARLLSKNTQYLEITNKTGLSSTTVARIAKWLKGPLGGYRIVLNKMHHTHSQNNTGKGLSLHS</sequence>
<dbReference type="PIRSF" id="PIRSF012508">
    <property type="entry name" value="YerC"/>
    <property type="match status" value="1"/>
</dbReference>
<dbReference type="InterPro" id="IPR000831">
    <property type="entry name" value="Trp_repress"/>
</dbReference>
<dbReference type="AlphaFoldDB" id="A0A0G0DT86"/>